<evidence type="ECO:0000313" key="3">
    <source>
        <dbReference type="EMBL" id="CBI10909.1"/>
    </source>
</evidence>
<dbReference type="PANTHER" id="PTHR43080:SF2">
    <property type="entry name" value="CBS DOMAIN-CONTAINING PROTEIN"/>
    <property type="match status" value="1"/>
</dbReference>
<sequence length="146" mass="16164">MIIRDILILREREVLTTPPTKIVADAISMMMQAGVGSLLVLQDGVMVGLLTERDVLRGIHDYGANGLAQPVSSMMVTEPIIGNPEDSVDYVRGVMTEHRITHLPVMDGQQKLLGVISYHDVAKACLNAVDFENSLLKRYIKHWPEA</sequence>
<dbReference type="PROSITE" id="PS51371">
    <property type="entry name" value="CBS"/>
    <property type="match status" value="2"/>
</dbReference>
<dbReference type="Pfam" id="PF00571">
    <property type="entry name" value="CBS"/>
    <property type="match status" value="2"/>
</dbReference>
<feature type="domain" description="CBS" evidence="2">
    <location>
        <begin position="75"/>
        <end position="131"/>
    </location>
</feature>
<reference evidence="3" key="1">
    <citation type="submission" date="2009-10" db="EMBL/GenBank/DDBJ databases">
        <title>Diversity of trophic interactions inside an arsenic-rich microbial ecosystem.</title>
        <authorList>
            <person name="Bertin P.N."/>
            <person name="Heinrich-Salmeron A."/>
            <person name="Pelletier E."/>
            <person name="Goulhen-Chollet F."/>
            <person name="Arsene-Ploetze F."/>
            <person name="Gallien S."/>
            <person name="Calteau A."/>
            <person name="Vallenet D."/>
            <person name="Casiot C."/>
            <person name="Chane-Woon-Ming B."/>
            <person name="Giloteaux L."/>
            <person name="Barakat M."/>
            <person name="Bonnefoy V."/>
            <person name="Bruneel O."/>
            <person name="Chandler M."/>
            <person name="Cleiss J."/>
            <person name="Duran R."/>
            <person name="Elbaz-Poulichet F."/>
            <person name="Fonknechten N."/>
            <person name="Lauga B."/>
            <person name="Mornico D."/>
            <person name="Ortet P."/>
            <person name="Schaeffer C."/>
            <person name="Siguier P."/>
            <person name="Alexander Thil Smith A."/>
            <person name="Van Dorsselaer A."/>
            <person name="Weissenbach J."/>
            <person name="Medigue C."/>
            <person name="Le Paslier D."/>
        </authorList>
    </citation>
    <scope>NUCLEOTIDE SEQUENCE</scope>
</reference>
<evidence type="ECO:0000259" key="2">
    <source>
        <dbReference type="PROSITE" id="PS51371"/>
    </source>
</evidence>
<keyword evidence="1" id="KW-0129">CBS domain</keyword>
<proteinExistence type="predicted"/>
<dbReference type="Gene3D" id="3.10.580.10">
    <property type="entry name" value="CBS-domain"/>
    <property type="match status" value="1"/>
</dbReference>
<name>E6QUI6_9ZZZZ</name>
<comment type="caution">
    <text evidence="3">The sequence shown here is derived from an EMBL/GenBank/DDBJ whole genome shotgun (WGS) entry which is preliminary data.</text>
</comment>
<organism evidence="3">
    <name type="scientific">mine drainage metagenome</name>
    <dbReference type="NCBI Taxonomy" id="410659"/>
    <lineage>
        <taxon>unclassified sequences</taxon>
        <taxon>metagenomes</taxon>
        <taxon>ecological metagenomes</taxon>
    </lineage>
</organism>
<dbReference type="PANTHER" id="PTHR43080">
    <property type="entry name" value="CBS DOMAIN-CONTAINING PROTEIN CBSX3, MITOCHONDRIAL"/>
    <property type="match status" value="1"/>
</dbReference>
<dbReference type="SMART" id="SM00116">
    <property type="entry name" value="CBS"/>
    <property type="match status" value="2"/>
</dbReference>
<evidence type="ECO:0000256" key="1">
    <source>
        <dbReference type="ARBA" id="ARBA00023122"/>
    </source>
</evidence>
<dbReference type="AlphaFoldDB" id="E6QUI6"/>
<feature type="domain" description="CBS" evidence="2">
    <location>
        <begin position="10"/>
        <end position="67"/>
    </location>
</feature>
<dbReference type="InterPro" id="IPR051257">
    <property type="entry name" value="Diverse_CBS-Domain"/>
</dbReference>
<dbReference type="SUPFAM" id="SSF54631">
    <property type="entry name" value="CBS-domain pair"/>
    <property type="match status" value="1"/>
</dbReference>
<protein>
    <recommendedName>
        <fullName evidence="2">CBS domain-containing protein</fullName>
    </recommendedName>
</protein>
<dbReference type="InterPro" id="IPR046342">
    <property type="entry name" value="CBS_dom_sf"/>
</dbReference>
<dbReference type="InterPro" id="IPR000644">
    <property type="entry name" value="CBS_dom"/>
</dbReference>
<accession>E6QUI6</accession>
<gene>
    <name evidence="3" type="ORF">CARN7_1712</name>
</gene>
<dbReference type="EMBL" id="CABR01000112">
    <property type="protein sequence ID" value="CBI10909.1"/>
    <property type="molecule type" value="Genomic_DNA"/>
</dbReference>